<accession>A0AAV8VND1</accession>
<feature type="region of interest" description="Disordered" evidence="1">
    <location>
        <begin position="192"/>
        <end position="273"/>
    </location>
</feature>
<comment type="caution">
    <text evidence="3">The sequence shown here is derived from an EMBL/GenBank/DDBJ whole genome shotgun (WGS) entry which is preliminary data.</text>
</comment>
<reference evidence="3 4" key="1">
    <citation type="journal article" date="2023" name="Insect Mol. Biol.">
        <title>Genome sequencing provides insights into the evolution of gene families encoding plant cell wall-degrading enzymes in longhorned beetles.</title>
        <authorList>
            <person name="Shin N.R."/>
            <person name="Okamura Y."/>
            <person name="Kirsch R."/>
            <person name="Pauchet Y."/>
        </authorList>
    </citation>
    <scope>NUCLEOTIDE SEQUENCE [LARGE SCALE GENOMIC DNA]</scope>
    <source>
        <strain evidence="3">EAD_L_NR</strain>
    </source>
</reference>
<proteinExistence type="predicted"/>
<protein>
    <recommendedName>
        <fullName evidence="2">Pre-C2HC domain-containing protein</fullName>
    </recommendedName>
</protein>
<dbReference type="Pfam" id="PF07530">
    <property type="entry name" value="PRE_C2HC"/>
    <property type="match status" value="1"/>
</dbReference>
<keyword evidence="4" id="KW-1185">Reference proteome</keyword>
<dbReference type="Proteomes" id="UP001159042">
    <property type="component" value="Unassembled WGS sequence"/>
</dbReference>
<evidence type="ECO:0000259" key="2">
    <source>
        <dbReference type="SMART" id="SM00596"/>
    </source>
</evidence>
<dbReference type="EMBL" id="JANEYG010000052">
    <property type="protein sequence ID" value="KAJ8915539.1"/>
    <property type="molecule type" value="Genomic_DNA"/>
</dbReference>
<evidence type="ECO:0000313" key="4">
    <source>
        <dbReference type="Proteomes" id="UP001159042"/>
    </source>
</evidence>
<feature type="compositionally biased region" description="Low complexity" evidence="1">
    <location>
        <begin position="249"/>
        <end position="259"/>
    </location>
</feature>
<feature type="compositionally biased region" description="Low complexity" evidence="1">
    <location>
        <begin position="204"/>
        <end position="219"/>
    </location>
</feature>
<organism evidence="3 4">
    <name type="scientific">Exocentrus adspersus</name>
    <dbReference type="NCBI Taxonomy" id="1586481"/>
    <lineage>
        <taxon>Eukaryota</taxon>
        <taxon>Metazoa</taxon>
        <taxon>Ecdysozoa</taxon>
        <taxon>Arthropoda</taxon>
        <taxon>Hexapoda</taxon>
        <taxon>Insecta</taxon>
        <taxon>Pterygota</taxon>
        <taxon>Neoptera</taxon>
        <taxon>Endopterygota</taxon>
        <taxon>Coleoptera</taxon>
        <taxon>Polyphaga</taxon>
        <taxon>Cucujiformia</taxon>
        <taxon>Chrysomeloidea</taxon>
        <taxon>Cerambycidae</taxon>
        <taxon>Lamiinae</taxon>
        <taxon>Acanthocinini</taxon>
        <taxon>Exocentrus</taxon>
    </lineage>
</organism>
<feature type="compositionally biased region" description="Basic residues" evidence="1">
    <location>
        <begin position="234"/>
        <end position="248"/>
    </location>
</feature>
<evidence type="ECO:0000313" key="3">
    <source>
        <dbReference type="EMBL" id="KAJ8915539.1"/>
    </source>
</evidence>
<dbReference type="AlphaFoldDB" id="A0AAV8VND1"/>
<dbReference type="SMART" id="SM00596">
    <property type="entry name" value="PRE_C2HC"/>
    <property type="match status" value="1"/>
</dbReference>
<dbReference type="PANTHER" id="PTHR33273:SF2">
    <property type="entry name" value="ENDONUCLEASE_EXONUCLEASE_PHOSPHATASE DOMAIN-CONTAINING PROTEIN"/>
    <property type="match status" value="1"/>
</dbReference>
<dbReference type="PANTHER" id="PTHR33273">
    <property type="entry name" value="DOMAIN-CONTAINING PROTEIN, PUTATIVE-RELATED"/>
    <property type="match status" value="1"/>
</dbReference>
<dbReference type="InterPro" id="IPR006579">
    <property type="entry name" value="Pre_C2HC_dom"/>
</dbReference>
<evidence type="ECO:0000256" key="1">
    <source>
        <dbReference type="SAM" id="MobiDB-lite"/>
    </source>
</evidence>
<feature type="domain" description="Pre-C2HC" evidence="2">
    <location>
        <begin position="72"/>
        <end position="138"/>
    </location>
</feature>
<sequence length="273" mass="30854">MEVQKLLNSHNTNYTKARLTKDGVAVYPSTPTDHRQMTKLLTDRGEEYHTFTLSEERTLRVVIRGIPAGISPSEVQLDLARQGYPGAIVHRMTGRQNKQEMPLVLVQAQADQESILQLNRCCSLVVRVERQRKQQAATQCHRCQRFGHGQTRCTAAPKCVKCGENHSTHECQKPKDTPARCANCAGPHPASYMGCPKYPKTKTKQTTQTPTQTKTSPPHTHLDLPPEHPTPTPPKKHSKTHKTNRQTNRRTTTTTITHQNRTRHSNNRAQRPC</sequence>
<gene>
    <name evidence="3" type="ORF">NQ315_012422</name>
</gene>
<name>A0AAV8VND1_9CUCU</name>